<organism evidence="16 17">
    <name type="scientific">Prorocentrum cordatum</name>
    <dbReference type="NCBI Taxonomy" id="2364126"/>
    <lineage>
        <taxon>Eukaryota</taxon>
        <taxon>Sar</taxon>
        <taxon>Alveolata</taxon>
        <taxon>Dinophyceae</taxon>
        <taxon>Prorocentrales</taxon>
        <taxon>Prorocentraceae</taxon>
        <taxon>Prorocentrum</taxon>
    </lineage>
</organism>
<feature type="domain" description="Ion transport" evidence="15">
    <location>
        <begin position="195"/>
        <end position="440"/>
    </location>
</feature>
<feature type="transmembrane region" description="Helical" evidence="14">
    <location>
        <begin position="413"/>
        <end position="436"/>
    </location>
</feature>
<evidence type="ECO:0000256" key="13">
    <source>
        <dbReference type="SAM" id="MobiDB-lite"/>
    </source>
</evidence>
<evidence type="ECO:0000256" key="14">
    <source>
        <dbReference type="SAM" id="Phobius"/>
    </source>
</evidence>
<dbReference type="SUPFAM" id="SSF81324">
    <property type="entry name" value="Voltage-gated potassium channels"/>
    <property type="match status" value="1"/>
</dbReference>
<keyword evidence="7" id="KW-0851">Voltage-gated channel</keyword>
<keyword evidence="17" id="KW-1185">Reference proteome</keyword>
<keyword evidence="12" id="KW-0407">Ion channel</keyword>
<evidence type="ECO:0000256" key="2">
    <source>
        <dbReference type="ARBA" id="ARBA00022448"/>
    </source>
</evidence>
<dbReference type="PROSITE" id="PS51257">
    <property type="entry name" value="PROKAR_LIPOPROTEIN"/>
    <property type="match status" value="1"/>
</dbReference>
<keyword evidence="9" id="KW-0406">Ion transport</keyword>
<feature type="transmembrane region" description="Helical" evidence="14">
    <location>
        <begin position="374"/>
        <end position="393"/>
    </location>
</feature>
<evidence type="ECO:0000256" key="8">
    <source>
        <dbReference type="ARBA" id="ARBA00022989"/>
    </source>
</evidence>
<evidence type="ECO:0000256" key="3">
    <source>
        <dbReference type="ARBA" id="ARBA00022568"/>
    </source>
</evidence>
<evidence type="ECO:0000256" key="7">
    <source>
        <dbReference type="ARBA" id="ARBA00022882"/>
    </source>
</evidence>
<feature type="compositionally biased region" description="Low complexity" evidence="13">
    <location>
        <begin position="91"/>
        <end position="102"/>
    </location>
</feature>
<feature type="compositionally biased region" description="Polar residues" evidence="13">
    <location>
        <begin position="71"/>
        <end position="80"/>
    </location>
</feature>
<evidence type="ECO:0000256" key="4">
    <source>
        <dbReference type="ARBA" id="ARBA00022673"/>
    </source>
</evidence>
<comment type="caution">
    <text evidence="16">The sequence shown here is derived from an EMBL/GenBank/DDBJ whole genome shotgun (WGS) entry which is preliminary data.</text>
</comment>
<keyword evidence="6" id="KW-0106">Calcium</keyword>
<evidence type="ECO:0000313" key="17">
    <source>
        <dbReference type="Proteomes" id="UP001189429"/>
    </source>
</evidence>
<dbReference type="Gene3D" id="1.20.120.350">
    <property type="entry name" value="Voltage-gated potassium channels. Chain C"/>
    <property type="match status" value="1"/>
</dbReference>
<dbReference type="Pfam" id="PF00520">
    <property type="entry name" value="Ion_trans"/>
    <property type="match status" value="1"/>
</dbReference>
<evidence type="ECO:0000259" key="15">
    <source>
        <dbReference type="Pfam" id="PF00520"/>
    </source>
</evidence>
<comment type="subcellular location">
    <subcellularLocation>
        <location evidence="1">Membrane</location>
        <topology evidence="1">Multi-pass membrane protein</topology>
    </subcellularLocation>
</comment>
<accession>A0ABN9W3P8</accession>
<dbReference type="InterPro" id="IPR050599">
    <property type="entry name" value="VDCC_alpha-1_subunit"/>
</dbReference>
<dbReference type="InterPro" id="IPR005821">
    <property type="entry name" value="Ion_trans_dom"/>
</dbReference>
<keyword evidence="8 14" id="KW-1133">Transmembrane helix</keyword>
<evidence type="ECO:0000256" key="1">
    <source>
        <dbReference type="ARBA" id="ARBA00004141"/>
    </source>
</evidence>
<gene>
    <name evidence="16" type="ORF">PCOR1329_LOCUS62726</name>
</gene>
<evidence type="ECO:0000256" key="12">
    <source>
        <dbReference type="ARBA" id="ARBA00023303"/>
    </source>
</evidence>
<protein>
    <recommendedName>
        <fullName evidence="15">Ion transport domain-containing protein</fullName>
    </recommendedName>
</protein>
<keyword evidence="3" id="KW-0109">Calcium transport</keyword>
<proteinExistence type="predicted"/>
<evidence type="ECO:0000313" key="16">
    <source>
        <dbReference type="EMBL" id="CAK0879252.1"/>
    </source>
</evidence>
<evidence type="ECO:0000256" key="10">
    <source>
        <dbReference type="ARBA" id="ARBA00023136"/>
    </source>
</evidence>
<evidence type="ECO:0000256" key="9">
    <source>
        <dbReference type="ARBA" id="ARBA00023065"/>
    </source>
</evidence>
<evidence type="ECO:0000256" key="11">
    <source>
        <dbReference type="ARBA" id="ARBA00023180"/>
    </source>
</evidence>
<dbReference type="PANTHER" id="PTHR45628:SF7">
    <property type="entry name" value="VOLTAGE-DEPENDENT CALCIUM CHANNEL TYPE A SUBUNIT ALPHA-1"/>
    <property type="match status" value="1"/>
</dbReference>
<dbReference type="Proteomes" id="UP001189429">
    <property type="component" value="Unassembled WGS sequence"/>
</dbReference>
<keyword evidence="5 14" id="KW-0812">Transmembrane</keyword>
<dbReference type="PANTHER" id="PTHR45628">
    <property type="entry name" value="VOLTAGE-DEPENDENT CALCIUM CHANNEL TYPE A SUBUNIT ALPHA-1"/>
    <property type="match status" value="1"/>
</dbReference>
<dbReference type="Gene3D" id="1.10.287.70">
    <property type="match status" value="1"/>
</dbReference>
<keyword evidence="11" id="KW-0325">Glycoprotein</keyword>
<evidence type="ECO:0000256" key="5">
    <source>
        <dbReference type="ARBA" id="ARBA00022692"/>
    </source>
</evidence>
<dbReference type="EMBL" id="CAUYUJ010017934">
    <property type="protein sequence ID" value="CAK0879252.1"/>
    <property type="molecule type" value="Genomic_DNA"/>
</dbReference>
<dbReference type="InterPro" id="IPR027359">
    <property type="entry name" value="Volt_channel_dom_sf"/>
</dbReference>
<keyword evidence="2" id="KW-0813">Transport</keyword>
<feature type="transmembrane region" description="Helical" evidence="14">
    <location>
        <begin position="334"/>
        <end position="353"/>
    </location>
</feature>
<sequence>MLRAASSSSSSSASLACALPGRLLAEMSAASRAGEVTVSISVDELRSLLRADTGEVVRAELRAVGALRWEASQSQATTPRSDAWERPCDPGAPGASGPAASAPLRQRPVTALWPGAQVVSEAAKERRPARLRRSGRDTDGLLGEGREASLVEARGKLCPRAGGDVLTGLLRLADWLWGIEEPQRTGVLANFVASSAFQAFFVSVIVANAGFMAYAVNVDMQNLRNTEAESPKWLSIVDVSFLCLYCAELLCKLALHRLFYFWGEDMAWNWLDFVLILQGLVDMLCGAGGGRGNTWMRTFRLLRVVKVLRILRVFKFFTQLYAIVSAIVRSMMHLFWSVLMFVIVLFMFSLFIMANASNYLQDLDSLDSKEAAAIIMYFGSFPIAMRTLLLTVSGASDWETFYFALEPISVAQIVYVLFIGFTQIAVLNIVTGIFMLNISYALNFSRPEYHQLAEGHYAEERGACGTDHETAQFCREHGDYGPSRHSLKYKEISGADGARYPRRSLQVQSLGLQFEISDPFCRELGYDGDSQHSVATDSARDPQRSLQVQSLGFPFDVSDTSRSATSPRSWLALG</sequence>
<keyword evidence="4" id="KW-0107">Calcium channel</keyword>
<evidence type="ECO:0000256" key="6">
    <source>
        <dbReference type="ARBA" id="ARBA00022837"/>
    </source>
</evidence>
<feature type="transmembrane region" description="Helical" evidence="14">
    <location>
        <begin position="196"/>
        <end position="216"/>
    </location>
</feature>
<reference evidence="16" key="1">
    <citation type="submission" date="2023-10" db="EMBL/GenBank/DDBJ databases">
        <authorList>
            <person name="Chen Y."/>
            <person name="Shah S."/>
            <person name="Dougan E. K."/>
            <person name="Thang M."/>
            <person name="Chan C."/>
        </authorList>
    </citation>
    <scope>NUCLEOTIDE SEQUENCE [LARGE SCALE GENOMIC DNA]</scope>
</reference>
<name>A0ABN9W3P8_9DINO</name>
<keyword evidence="10 14" id="KW-0472">Membrane</keyword>
<feature type="region of interest" description="Disordered" evidence="13">
    <location>
        <begin position="71"/>
        <end position="102"/>
    </location>
</feature>